<dbReference type="Proteomes" id="UP000308600">
    <property type="component" value="Unassembled WGS sequence"/>
</dbReference>
<gene>
    <name evidence="1" type="ORF">BDN72DRAFT_956174</name>
</gene>
<name>A0ACD3B8B9_9AGAR</name>
<protein>
    <submittedName>
        <fullName evidence="1">Uncharacterized protein</fullName>
    </submittedName>
</protein>
<evidence type="ECO:0000313" key="2">
    <source>
        <dbReference type="Proteomes" id="UP000308600"/>
    </source>
</evidence>
<keyword evidence="2" id="KW-1185">Reference proteome</keyword>
<proteinExistence type="predicted"/>
<accession>A0ACD3B8B9</accession>
<dbReference type="EMBL" id="ML208272">
    <property type="protein sequence ID" value="TFK73832.1"/>
    <property type="molecule type" value="Genomic_DNA"/>
</dbReference>
<organism evidence="1 2">
    <name type="scientific">Pluteus cervinus</name>
    <dbReference type="NCBI Taxonomy" id="181527"/>
    <lineage>
        <taxon>Eukaryota</taxon>
        <taxon>Fungi</taxon>
        <taxon>Dikarya</taxon>
        <taxon>Basidiomycota</taxon>
        <taxon>Agaricomycotina</taxon>
        <taxon>Agaricomycetes</taxon>
        <taxon>Agaricomycetidae</taxon>
        <taxon>Agaricales</taxon>
        <taxon>Pluteineae</taxon>
        <taxon>Pluteaceae</taxon>
        <taxon>Pluteus</taxon>
    </lineage>
</organism>
<sequence length="284" mass="32034">MTEILPPELEHLIFSLAFKSDPDNNLHLQCVAKRVHQWLVPLIYEVVINHSDRDWPPSGFPPAKLPLLGQYVRHIFLQPTQDILISDIGTYLTFCRNLTNLALLNPSPLRDPGSNTPLPITELLGNLPYLTELTTHINIFPSPLSESVSQVLSRITHLDAVNGLYSWEDCKPLLLFPALTHLSVVYSTGYDLLYSILQNIPGLWVLLLWQGADDSTMVECDLKGFQDERVVYVECNFIGGWEMSARGMVGPWRFGEQVVARRRREGMTAGRKLKNNDSGSSQVL</sequence>
<evidence type="ECO:0000313" key="1">
    <source>
        <dbReference type="EMBL" id="TFK73832.1"/>
    </source>
</evidence>
<reference evidence="1 2" key="1">
    <citation type="journal article" date="2019" name="Nat. Ecol. Evol.">
        <title>Megaphylogeny resolves global patterns of mushroom evolution.</title>
        <authorList>
            <person name="Varga T."/>
            <person name="Krizsan K."/>
            <person name="Foldi C."/>
            <person name="Dima B."/>
            <person name="Sanchez-Garcia M."/>
            <person name="Sanchez-Ramirez S."/>
            <person name="Szollosi G.J."/>
            <person name="Szarkandi J.G."/>
            <person name="Papp V."/>
            <person name="Albert L."/>
            <person name="Andreopoulos W."/>
            <person name="Angelini C."/>
            <person name="Antonin V."/>
            <person name="Barry K.W."/>
            <person name="Bougher N.L."/>
            <person name="Buchanan P."/>
            <person name="Buyck B."/>
            <person name="Bense V."/>
            <person name="Catcheside P."/>
            <person name="Chovatia M."/>
            <person name="Cooper J."/>
            <person name="Damon W."/>
            <person name="Desjardin D."/>
            <person name="Finy P."/>
            <person name="Geml J."/>
            <person name="Haridas S."/>
            <person name="Hughes K."/>
            <person name="Justo A."/>
            <person name="Karasinski D."/>
            <person name="Kautmanova I."/>
            <person name="Kiss B."/>
            <person name="Kocsube S."/>
            <person name="Kotiranta H."/>
            <person name="LaButti K.M."/>
            <person name="Lechner B.E."/>
            <person name="Liimatainen K."/>
            <person name="Lipzen A."/>
            <person name="Lukacs Z."/>
            <person name="Mihaltcheva S."/>
            <person name="Morgado L.N."/>
            <person name="Niskanen T."/>
            <person name="Noordeloos M.E."/>
            <person name="Ohm R.A."/>
            <person name="Ortiz-Santana B."/>
            <person name="Ovrebo C."/>
            <person name="Racz N."/>
            <person name="Riley R."/>
            <person name="Savchenko A."/>
            <person name="Shiryaev A."/>
            <person name="Soop K."/>
            <person name="Spirin V."/>
            <person name="Szebenyi C."/>
            <person name="Tomsovsky M."/>
            <person name="Tulloss R.E."/>
            <person name="Uehling J."/>
            <person name="Grigoriev I.V."/>
            <person name="Vagvolgyi C."/>
            <person name="Papp T."/>
            <person name="Martin F.M."/>
            <person name="Miettinen O."/>
            <person name="Hibbett D.S."/>
            <person name="Nagy L.G."/>
        </authorList>
    </citation>
    <scope>NUCLEOTIDE SEQUENCE [LARGE SCALE GENOMIC DNA]</scope>
    <source>
        <strain evidence="1 2">NL-1719</strain>
    </source>
</reference>